<protein>
    <submittedName>
        <fullName evidence="3">GNAT family N-acetyltransferase</fullName>
    </submittedName>
</protein>
<dbReference type="AlphaFoldDB" id="A0A183IQG0"/>
<dbReference type="Proteomes" id="UP000270296">
    <property type="component" value="Unassembled WGS sequence"/>
</dbReference>
<dbReference type="WBParaSite" id="SBAD_0000609001-mRNA-1">
    <property type="protein sequence ID" value="SBAD_0000609001-mRNA-1"/>
    <property type="gene ID" value="SBAD_0000609001"/>
</dbReference>
<evidence type="ECO:0000313" key="2">
    <source>
        <dbReference type="Proteomes" id="UP000270296"/>
    </source>
</evidence>
<keyword evidence="2" id="KW-1185">Reference proteome</keyword>
<accession>A0A183IQG0</accession>
<sequence>MSHENLRGFTYSYASDPSLDQWMRSQPLSILKLDPADRIVLKIAGMVFPLQENQKIAGLIFCSHNMIIISSRTSIFRKFAQHTYFMYYVLTIS</sequence>
<evidence type="ECO:0000313" key="3">
    <source>
        <dbReference type="WBParaSite" id="SBAD_0000609001-mRNA-1"/>
    </source>
</evidence>
<gene>
    <name evidence="1" type="ORF">SBAD_LOCUS5857</name>
</gene>
<organism evidence="3">
    <name type="scientific">Soboliphyme baturini</name>
    <dbReference type="NCBI Taxonomy" id="241478"/>
    <lineage>
        <taxon>Eukaryota</taxon>
        <taxon>Metazoa</taxon>
        <taxon>Ecdysozoa</taxon>
        <taxon>Nematoda</taxon>
        <taxon>Enoplea</taxon>
        <taxon>Dorylaimia</taxon>
        <taxon>Dioctophymatida</taxon>
        <taxon>Dioctophymatoidea</taxon>
        <taxon>Soboliphymatidae</taxon>
        <taxon>Soboliphyme</taxon>
    </lineage>
</organism>
<evidence type="ECO:0000313" key="1">
    <source>
        <dbReference type="EMBL" id="VDP08488.1"/>
    </source>
</evidence>
<name>A0A183IQG0_9BILA</name>
<reference evidence="1 2" key="2">
    <citation type="submission" date="2018-11" db="EMBL/GenBank/DDBJ databases">
        <authorList>
            <consortium name="Pathogen Informatics"/>
        </authorList>
    </citation>
    <scope>NUCLEOTIDE SEQUENCE [LARGE SCALE GENOMIC DNA]</scope>
</reference>
<proteinExistence type="predicted"/>
<reference evidence="3" key="1">
    <citation type="submission" date="2016-06" db="UniProtKB">
        <authorList>
            <consortium name="WormBaseParasite"/>
        </authorList>
    </citation>
    <scope>IDENTIFICATION</scope>
</reference>
<dbReference type="OrthoDB" id="5875226at2759"/>
<dbReference type="EMBL" id="UZAM01009301">
    <property type="protein sequence ID" value="VDP08488.1"/>
    <property type="molecule type" value="Genomic_DNA"/>
</dbReference>